<keyword evidence="3" id="KW-0328">Glycosyltransferase</keyword>
<keyword evidence="5 8" id="KW-0812">Transmembrane</keyword>
<evidence type="ECO:0000256" key="6">
    <source>
        <dbReference type="ARBA" id="ARBA00022989"/>
    </source>
</evidence>
<gene>
    <name evidence="10" type="ORF">PI95_015130</name>
</gene>
<feature type="domain" description="Glycosyltransferase RgtA/B/C/D-like" evidence="9">
    <location>
        <begin position="84"/>
        <end position="236"/>
    </location>
</feature>
<evidence type="ECO:0000256" key="2">
    <source>
        <dbReference type="ARBA" id="ARBA00022475"/>
    </source>
</evidence>
<feature type="transmembrane region" description="Helical" evidence="8">
    <location>
        <begin position="156"/>
        <end position="174"/>
    </location>
</feature>
<feature type="transmembrane region" description="Helical" evidence="8">
    <location>
        <begin position="133"/>
        <end position="150"/>
    </location>
</feature>
<evidence type="ECO:0000256" key="4">
    <source>
        <dbReference type="ARBA" id="ARBA00022679"/>
    </source>
</evidence>
<keyword evidence="11" id="KW-1185">Reference proteome</keyword>
<organism evidence="10 11">
    <name type="scientific">Hassallia byssoidea VB512170</name>
    <dbReference type="NCBI Taxonomy" id="1304833"/>
    <lineage>
        <taxon>Bacteria</taxon>
        <taxon>Bacillati</taxon>
        <taxon>Cyanobacteriota</taxon>
        <taxon>Cyanophyceae</taxon>
        <taxon>Nostocales</taxon>
        <taxon>Tolypothrichaceae</taxon>
        <taxon>Hassallia</taxon>
    </lineage>
</organism>
<dbReference type="InterPro" id="IPR050297">
    <property type="entry name" value="LipidA_mod_glycosyltrf_83"/>
</dbReference>
<comment type="caution">
    <text evidence="10">The sequence shown here is derived from an EMBL/GenBank/DDBJ whole genome shotgun (WGS) entry which is preliminary data.</text>
</comment>
<dbReference type="EMBL" id="JTCM02000030">
    <property type="protein sequence ID" value="NEU73853.1"/>
    <property type="molecule type" value="Genomic_DNA"/>
</dbReference>
<dbReference type="InterPro" id="IPR038731">
    <property type="entry name" value="RgtA/B/C-like"/>
</dbReference>
<name>A0A846H9T7_9CYAN</name>
<dbReference type="RefSeq" id="WP_039739494.1">
    <property type="nucleotide sequence ID" value="NZ_JTCM02000030.1"/>
</dbReference>
<feature type="transmembrane region" description="Helical" evidence="8">
    <location>
        <begin position="391"/>
        <end position="410"/>
    </location>
</feature>
<comment type="subcellular location">
    <subcellularLocation>
        <location evidence="1">Cell membrane</location>
        <topology evidence="1">Multi-pass membrane protein</topology>
    </subcellularLocation>
</comment>
<dbReference type="GO" id="GO:0009103">
    <property type="term" value="P:lipopolysaccharide biosynthetic process"/>
    <property type="evidence" value="ECO:0007669"/>
    <property type="project" value="UniProtKB-ARBA"/>
</dbReference>
<evidence type="ECO:0000313" key="11">
    <source>
        <dbReference type="Proteomes" id="UP000031549"/>
    </source>
</evidence>
<dbReference type="PANTHER" id="PTHR33908">
    <property type="entry name" value="MANNOSYLTRANSFERASE YKCB-RELATED"/>
    <property type="match status" value="1"/>
</dbReference>
<evidence type="ECO:0000256" key="1">
    <source>
        <dbReference type="ARBA" id="ARBA00004651"/>
    </source>
</evidence>
<feature type="transmembrane region" description="Helical" evidence="8">
    <location>
        <begin position="422"/>
        <end position="441"/>
    </location>
</feature>
<dbReference type="AlphaFoldDB" id="A0A846H9T7"/>
<feature type="transmembrane region" description="Helical" evidence="8">
    <location>
        <begin position="364"/>
        <end position="385"/>
    </location>
</feature>
<feature type="transmembrane region" description="Helical" evidence="8">
    <location>
        <begin position="109"/>
        <end position="126"/>
    </location>
</feature>
<dbReference type="Proteomes" id="UP000031549">
    <property type="component" value="Unassembled WGS sequence"/>
</dbReference>
<evidence type="ECO:0000256" key="8">
    <source>
        <dbReference type="SAM" id="Phobius"/>
    </source>
</evidence>
<feature type="transmembrane region" description="Helical" evidence="8">
    <location>
        <begin position="223"/>
        <end position="241"/>
    </location>
</feature>
<feature type="transmembrane region" description="Helical" evidence="8">
    <location>
        <begin position="308"/>
        <end position="326"/>
    </location>
</feature>
<accession>A0A846H9T7</accession>
<protein>
    <submittedName>
        <fullName evidence="10">Glycosyltransferase family 39 protein</fullName>
    </submittedName>
</protein>
<reference evidence="10 11" key="1">
    <citation type="journal article" date="2015" name="Genome Announc.">
        <title>Draft Genome Sequence of Cyanobacterium Hassallia byssoidea Strain VB512170, Isolated from Monuments in India.</title>
        <authorList>
            <person name="Singh D."/>
            <person name="Chandrababunaidu M.M."/>
            <person name="Panda A."/>
            <person name="Sen D."/>
            <person name="Bhattacharyya S."/>
            <person name="Adhikary S.P."/>
            <person name="Tripathy S."/>
        </authorList>
    </citation>
    <scope>NUCLEOTIDE SEQUENCE [LARGE SCALE GENOMIC DNA]</scope>
    <source>
        <strain evidence="10 11">VB512170</strain>
    </source>
</reference>
<evidence type="ECO:0000313" key="10">
    <source>
        <dbReference type="EMBL" id="NEU73853.1"/>
    </source>
</evidence>
<dbReference type="GO" id="GO:0005886">
    <property type="term" value="C:plasma membrane"/>
    <property type="evidence" value="ECO:0007669"/>
    <property type="project" value="UniProtKB-SubCell"/>
</dbReference>
<dbReference type="GO" id="GO:0010041">
    <property type="term" value="P:response to iron(III) ion"/>
    <property type="evidence" value="ECO:0007669"/>
    <property type="project" value="TreeGrafter"/>
</dbReference>
<dbReference type="Pfam" id="PF13231">
    <property type="entry name" value="PMT_2"/>
    <property type="match status" value="1"/>
</dbReference>
<keyword evidence="7 8" id="KW-0472">Membrane</keyword>
<keyword evidence="2" id="KW-1003">Cell membrane</keyword>
<feature type="transmembrane region" description="Helical" evidence="8">
    <location>
        <begin position="21"/>
        <end position="40"/>
    </location>
</feature>
<keyword evidence="6 8" id="KW-1133">Transmembrane helix</keyword>
<feature type="transmembrane region" description="Helical" evidence="8">
    <location>
        <begin position="186"/>
        <end position="211"/>
    </location>
</feature>
<dbReference type="GO" id="GO:0016763">
    <property type="term" value="F:pentosyltransferase activity"/>
    <property type="evidence" value="ECO:0007669"/>
    <property type="project" value="TreeGrafter"/>
</dbReference>
<keyword evidence="4 10" id="KW-0808">Transferase</keyword>
<proteinExistence type="predicted"/>
<evidence type="ECO:0000256" key="5">
    <source>
        <dbReference type="ARBA" id="ARBA00022692"/>
    </source>
</evidence>
<dbReference type="PANTHER" id="PTHR33908:SF3">
    <property type="entry name" value="UNDECAPRENYL PHOSPHATE-ALPHA-4-AMINO-4-DEOXY-L-ARABINOSE ARABINOSYL TRANSFERASE"/>
    <property type="match status" value="1"/>
</dbReference>
<sequence>MQEGSFTWSRLEKQYRVVEKRIDWGWVIVLLLAAVLLFSINLGELPLRDWDEGTVAQVAREIWRAPAGSMRWLYPMLGGQPYHNKPPLMHLLIAWTYSLLGVNEWTTRLPGAMLTAISVPLLYCIGREIFRQRWAAIYSALIYLTMLPVVRHGRLAMLDGAVICFFMVMMLCVLRSRRDLRYCLGIGIGFGLICLTKGMLGILLGALAFLFLLWDTPRLLTSWYMWIAIIIGSIPIVFWSGSQWIHYGESFARIGIMGQSLNRINTNVENHSGPPWYYLLEIFKYAWPWLMFLPQALRLTWENRNLSWAKLVLVWSAVYLLAISLMGTKLPWYVFPIYPSFALAFGALLAETENPSLQSSYPRAWVASFSLLAVVASAGSIYYSWGTTGKSDLQMIFAAVAVTMALAAILAERGDGQFLKILFWGSYISLLLLMKSNYWVWELEEAYPVKPVAVMIQRAKPTVRKIYTSFPYHRPSLNFYSDRNIIPASDAELKYYWQYNEQPYFLLDASALKNLHLESVKRIDETEGFTLITKDTY</sequence>
<evidence type="ECO:0000256" key="3">
    <source>
        <dbReference type="ARBA" id="ARBA00022676"/>
    </source>
</evidence>
<evidence type="ECO:0000259" key="9">
    <source>
        <dbReference type="Pfam" id="PF13231"/>
    </source>
</evidence>
<evidence type="ECO:0000256" key="7">
    <source>
        <dbReference type="ARBA" id="ARBA00023136"/>
    </source>
</evidence>